<evidence type="ECO:0000313" key="3">
    <source>
        <dbReference type="EMBL" id="OWZ01521.1"/>
    </source>
</evidence>
<keyword evidence="1" id="KW-0175">Coiled coil</keyword>
<dbReference type="AlphaFoldDB" id="A0A225V7R9"/>
<keyword evidence="4" id="KW-1185">Reference proteome</keyword>
<feature type="compositionally biased region" description="Low complexity" evidence="2">
    <location>
        <begin position="88"/>
        <end position="100"/>
    </location>
</feature>
<accession>A0A225V7R9</accession>
<feature type="compositionally biased region" description="Polar residues" evidence="2">
    <location>
        <begin position="48"/>
        <end position="65"/>
    </location>
</feature>
<feature type="compositionally biased region" description="Basic and acidic residues" evidence="2">
    <location>
        <begin position="190"/>
        <end position="216"/>
    </location>
</feature>
<evidence type="ECO:0000256" key="2">
    <source>
        <dbReference type="SAM" id="MobiDB-lite"/>
    </source>
</evidence>
<sequence>MAVVDINDDFVEAAPAELPDRTVHSPRVEEIADADGATSSPTPASSSEPVPQTPSDTSATSTPLQATARAGMEPSELAELSRALGKRSSSSTTDTSLSQTARRRIKLDQLIENVTDDMRSERQTPGEAQSMMAMLLAMEERHAAREAEYRRERERYERQREARESVNQQMLTMLVAQLVGGKVVYPKDTTNQDRTEDDAEAAKNDESNHEESKREE</sequence>
<comment type="caution">
    <text evidence="3">The sequence shown here is derived from an EMBL/GenBank/DDBJ whole genome shotgun (WGS) entry which is preliminary data.</text>
</comment>
<protein>
    <submittedName>
        <fullName evidence="3">Uncharacterized protein</fullName>
    </submittedName>
</protein>
<feature type="region of interest" description="Disordered" evidence="2">
    <location>
        <begin position="181"/>
        <end position="216"/>
    </location>
</feature>
<dbReference type="OrthoDB" id="146247at2759"/>
<proteinExistence type="predicted"/>
<dbReference type="EMBL" id="NBNE01006786">
    <property type="protein sequence ID" value="OWZ01521.1"/>
    <property type="molecule type" value="Genomic_DNA"/>
</dbReference>
<name>A0A225V7R9_9STRA</name>
<organism evidence="3 4">
    <name type="scientific">Phytophthora megakarya</name>
    <dbReference type="NCBI Taxonomy" id="4795"/>
    <lineage>
        <taxon>Eukaryota</taxon>
        <taxon>Sar</taxon>
        <taxon>Stramenopiles</taxon>
        <taxon>Oomycota</taxon>
        <taxon>Peronosporomycetes</taxon>
        <taxon>Peronosporales</taxon>
        <taxon>Peronosporaceae</taxon>
        <taxon>Phytophthora</taxon>
    </lineage>
</organism>
<feature type="coiled-coil region" evidence="1">
    <location>
        <begin position="139"/>
        <end position="169"/>
    </location>
</feature>
<gene>
    <name evidence="3" type="ORF">PHMEG_00027066</name>
</gene>
<reference evidence="4" key="1">
    <citation type="submission" date="2017-03" db="EMBL/GenBank/DDBJ databases">
        <title>Phytopthora megakarya and P. palmivora, two closely related causual agents of cacao black pod achieved similar genome size and gene model numbers by different mechanisms.</title>
        <authorList>
            <person name="Ali S."/>
            <person name="Shao J."/>
            <person name="Larry D.J."/>
            <person name="Kronmiller B."/>
            <person name="Shen D."/>
            <person name="Strem M.D."/>
            <person name="Melnick R.L."/>
            <person name="Guiltinan M.J."/>
            <person name="Tyler B.M."/>
            <person name="Meinhardt L.W."/>
            <person name="Bailey B.A."/>
        </authorList>
    </citation>
    <scope>NUCLEOTIDE SEQUENCE [LARGE SCALE GENOMIC DNA]</scope>
    <source>
        <strain evidence="4">zdho120</strain>
    </source>
</reference>
<evidence type="ECO:0000313" key="4">
    <source>
        <dbReference type="Proteomes" id="UP000198211"/>
    </source>
</evidence>
<dbReference type="Proteomes" id="UP000198211">
    <property type="component" value="Unassembled WGS sequence"/>
</dbReference>
<evidence type="ECO:0000256" key="1">
    <source>
        <dbReference type="SAM" id="Coils"/>
    </source>
</evidence>
<feature type="compositionally biased region" description="Low complexity" evidence="2">
    <location>
        <begin position="37"/>
        <end position="47"/>
    </location>
</feature>
<feature type="compositionally biased region" description="Basic and acidic residues" evidence="2">
    <location>
        <begin position="18"/>
        <end position="30"/>
    </location>
</feature>
<feature type="compositionally biased region" description="Acidic residues" evidence="2">
    <location>
        <begin position="1"/>
        <end position="11"/>
    </location>
</feature>
<feature type="region of interest" description="Disordered" evidence="2">
    <location>
        <begin position="1"/>
        <end position="101"/>
    </location>
</feature>